<dbReference type="Gene3D" id="2.60.120.10">
    <property type="entry name" value="Jelly Rolls"/>
    <property type="match status" value="1"/>
</dbReference>
<sequence length="198" mass="22653">MITEKDPYNQFIKTTFTLDTPLSEESLAALLSIAQVETFPKNSFLLPVGKTARKVHLLYQGAIIAYFLDHDGNTYNKNIFLEGDFVGSTVSYLTNSPSKFALEAIEDCTVISFDYQAYRKLIETHADLKDFYIAYLEKNWVISKEKREIALVMESAGSRYLQLLKEHPGIDERIPLRHIASHLGITPTQLSRIRKEFK</sequence>
<dbReference type="CDD" id="cd00038">
    <property type="entry name" value="CAP_ED"/>
    <property type="match status" value="1"/>
</dbReference>
<dbReference type="SUPFAM" id="SSF51206">
    <property type="entry name" value="cAMP-binding domain-like"/>
    <property type="match status" value="1"/>
</dbReference>
<keyword evidence="3" id="KW-1185">Reference proteome</keyword>
<keyword evidence="2" id="KW-0418">Kinase</keyword>
<proteinExistence type="predicted"/>
<keyword evidence="2" id="KW-0808">Transferase</keyword>
<dbReference type="InterPro" id="IPR000595">
    <property type="entry name" value="cNMP-bd_dom"/>
</dbReference>
<dbReference type="InterPro" id="IPR014710">
    <property type="entry name" value="RmlC-like_jellyroll"/>
</dbReference>
<reference evidence="2 3" key="1">
    <citation type="submission" date="2016-10" db="EMBL/GenBank/DDBJ databases">
        <authorList>
            <person name="de Groot N.N."/>
        </authorList>
    </citation>
    <scope>NUCLEOTIDE SEQUENCE [LARGE SCALE GENOMIC DNA]</scope>
    <source>
        <strain evidence="2 3">CGMCC 1.9156</strain>
    </source>
</reference>
<dbReference type="Pfam" id="PF00027">
    <property type="entry name" value="cNMP_binding"/>
    <property type="match status" value="1"/>
</dbReference>
<protein>
    <submittedName>
        <fullName evidence="2">cAMP-binding domain of CRP or a regulatory subunit of cAMP-dependent protein kinases</fullName>
    </submittedName>
</protein>
<name>A0A1I2J0W1_9BACT</name>
<dbReference type="STRING" id="655355.SAMN05216283_107115"/>
<evidence type="ECO:0000313" key="2">
    <source>
        <dbReference type="EMBL" id="SFF48089.1"/>
    </source>
</evidence>
<dbReference type="Proteomes" id="UP000198964">
    <property type="component" value="Unassembled WGS sequence"/>
</dbReference>
<feature type="domain" description="Cyclic nucleotide-binding" evidence="1">
    <location>
        <begin position="18"/>
        <end position="139"/>
    </location>
</feature>
<gene>
    <name evidence="2" type="ORF">SAMN05216283_107115</name>
</gene>
<dbReference type="GO" id="GO:0016301">
    <property type="term" value="F:kinase activity"/>
    <property type="evidence" value="ECO:0007669"/>
    <property type="project" value="UniProtKB-KW"/>
</dbReference>
<evidence type="ECO:0000259" key="1">
    <source>
        <dbReference type="PROSITE" id="PS50042"/>
    </source>
</evidence>
<accession>A0A1I2J0W1</accession>
<dbReference type="InterPro" id="IPR018490">
    <property type="entry name" value="cNMP-bd_dom_sf"/>
</dbReference>
<dbReference type="PROSITE" id="PS50042">
    <property type="entry name" value="CNMP_BINDING_3"/>
    <property type="match status" value="1"/>
</dbReference>
<evidence type="ECO:0000313" key="3">
    <source>
        <dbReference type="Proteomes" id="UP000198964"/>
    </source>
</evidence>
<dbReference type="AlphaFoldDB" id="A0A1I2J0W1"/>
<dbReference type="RefSeq" id="WP_093920450.1">
    <property type="nucleotide sequence ID" value="NZ_FONW01000007.1"/>
</dbReference>
<dbReference type="EMBL" id="FONW01000007">
    <property type="protein sequence ID" value="SFF48089.1"/>
    <property type="molecule type" value="Genomic_DNA"/>
</dbReference>
<organism evidence="2 3">
    <name type="scientific">Sunxiuqinia elliptica</name>
    <dbReference type="NCBI Taxonomy" id="655355"/>
    <lineage>
        <taxon>Bacteria</taxon>
        <taxon>Pseudomonadati</taxon>
        <taxon>Bacteroidota</taxon>
        <taxon>Bacteroidia</taxon>
        <taxon>Marinilabiliales</taxon>
        <taxon>Prolixibacteraceae</taxon>
        <taxon>Sunxiuqinia</taxon>
    </lineage>
</organism>